<sequence length="63" mass="7541">MLLPESTLDQQWFRVLAAFVAVNTLVYVTLSIAKSLPRFYFDDWRRRRYLRAETRSIHPDGPR</sequence>
<evidence type="ECO:0000313" key="2">
    <source>
        <dbReference type="EMBL" id="KAA1416026.1"/>
    </source>
</evidence>
<dbReference type="AlphaFoldDB" id="A0A5B1L6I1"/>
<comment type="caution">
    <text evidence="2">The sequence shown here is derived from an EMBL/GenBank/DDBJ whole genome shotgun (WGS) entry which is preliminary data.</text>
</comment>
<keyword evidence="1" id="KW-0812">Transmembrane</keyword>
<keyword evidence="3" id="KW-1185">Reference proteome</keyword>
<dbReference type="Proteomes" id="UP000325003">
    <property type="component" value="Unassembled WGS sequence"/>
</dbReference>
<gene>
    <name evidence="2" type="ORF">F0U44_20175</name>
</gene>
<feature type="transmembrane region" description="Helical" evidence="1">
    <location>
        <begin position="12"/>
        <end position="30"/>
    </location>
</feature>
<reference evidence="2 3" key="1">
    <citation type="submission" date="2019-09" db="EMBL/GenBank/DDBJ databases">
        <title>Nocardioides panacisoli sp. nov., isolated from the soil of a ginseng field.</title>
        <authorList>
            <person name="Cho C."/>
        </authorList>
    </citation>
    <scope>NUCLEOTIDE SEQUENCE [LARGE SCALE GENOMIC DNA]</scope>
    <source>
        <strain evidence="2 3">BN130099</strain>
    </source>
</reference>
<accession>A0A5B1L6I1</accession>
<protein>
    <submittedName>
        <fullName evidence="2">Uncharacterized protein</fullName>
    </submittedName>
</protein>
<name>A0A5B1L6I1_9ACTN</name>
<reference evidence="2 3" key="2">
    <citation type="submission" date="2019-09" db="EMBL/GenBank/DDBJ databases">
        <authorList>
            <person name="Jin C."/>
        </authorList>
    </citation>
    <scope>NUCLEOTIDE SEQUENCE [LARGE SCALE GENOMIC DNA]</scope>
    <source>
        <strain evidence="2 3">BN130099</strain>
    </source>
</reference>
<keyword evidence="1" id="KW-1133">Transmembrane helix</keyword>
<proteinExistence type="predicted"/>
<evidence type="ECO:0000313" key="3">
    <source>
        <dbReference type="Proteomes" id="UP000325003"/>
    </source>
</evidence>
<organism evidence="2 3">
    <name type="scientific">Nocardioides humilatus</name>
    <dbReference type="NCBI Taxonomy" id="2607660"/>
    <lineage>
        <taxon>Bacteria</taxon>
        <taxon>Bacillati</taxon>
        <taxon>Actinomycetota</taxon>
        <taxon>Actinomycetes</taxon>
        <taxon>Propionibacteriales</taxon>
        <taxon>Nocardioidaceae</taxon>
        <taxon>Nocardioides</taxon>
    </lineage>
</organism>
<keyword evidence="1" id="KW-0472">Membrane</keyword>
<dbReference type="EMBL" id="VUJV01000008">
    <property type="protein sequence ID" value="KAA1416026.1"/>
    <property type="molecule type" value="Genomic_DNA"/>
</dbReference>
<evidence type="ECO:0000256" key="1">
    <source>
        <dbReference type="SAM" id="Phobius"/>
    </source>
</evidence>